<reference evidence="1 2" key="1">
    <citation type="journal article" date="2014" name="BMC Genomics">
        <title>Comparison of environmental and isolate Sulfobacillus genomes reveals diverse carbon, sulfur, nitrogen, and hydrogen metabolisms.</title>
        <authorList>
            <person name="Justice N.B."/>
            <person name="Norman A."/>
            <person name="Brown C.T."/>
            <person name="Singh A."/>
            <person name="Thomas B.C."/>
            <person name="Banfield J.F."/>
        </authorList>
    </citation>
    <scope>NUCLEOTIDE SEQUENCE [LARGE SCALE GENOMIC DNA]</scope>
    <source>
        <strain evidence="1">AMDSBA4</strain>
    </source>
</reference>
<name>A0A2T2WRE7_9FIRM</name>
<comment type="caution">
    <text evidence="1">The sequence shown here is derived from an EMBL/GenBank/DDBJ whole genome shotgun (WGS) entry which is preliminary data.</text>
</comment>
<accession>A0A2T2WRE7</accession>
<evidence type="ECO:0008006" key="3">
    <source>
        <dbReference type="Google" id="ProtNLM"/>
    </source>
</evidence>
<dbReference type="EMBL" id="PXYW01000166">
    <property type="protein sequence ID" value="PSR24807.1"/>
    <property type="molecule type" value="Genomic_DNA"/>
</dbReference>
<evidence type="ECO:0000313" key="2">
    <source>
        <dbReference type="Proteomes" id="UP000242972"/>
    </source>
</evidence>
<evidence type="ECO:0000313" key="1">
    <source>
        <dbReference type="EMBL" id="PSR24807.1"/>
    </source>
</evidence>
<proteinExistence type="predicted"/>
<gene>
    <name evidence="1" type="ORF">C7B46_20900</name>
</gene>
<protein>
    <recommendedName>
        <fullName evidence="3">Exo-alpha-sialidase</fullName>
    </recommendedName>
</protein>
<sequence length="159" mass="16890">MGGFTPQSVLYKNADGTWLSTATVGLLQGPSNIALMPHQQALLISGSSSYPVQFSTTDGAAWQNLTIPTPPNATTQQSPYQTLLILPNGSLLALVSQNTGSAWFLLPPQATGWQAVPNSVLPTGIGTLTITNNGVWWNTSNPEDESEPPNIHHVLDSQL</sequence>
<dbReference type="SUPFAM" id="SSF69322">
    <property type="entry name" value="Tricorn protease domain 2"/>
    <property type="match status" value="1"/>
</dbReference>
<organism evidence="1 2">
    <name type="scientific">Sulfobacillus benefaciens</name>
    <dbReference type="NCBI Taxonomy" id="453960"/>
    <lineage>
        <taxon>Bacteria</taxon>
        <taxon>Bacillati</taxon>
        <taxon>Bacillota</taxon>
        <taxon>Clostridia</taxon>
        <taxon>Eubacteriales</taxon>
        <taxon>Clostridiales Family XVII. Incertae Sedis</taxon>
        <taxon>Sulfobacillus</taxon>
    </lineage>
</organism>
<dbReference type="Proteomes" id="UP000242972">
    <property type="component" value="Unassembled WGS sequence"/>
</dbReference>
<dbReference type="AlphaFoldDB" id="A0A2T2WRE7"/>